<organism evidence="1">
    <name type="scientific">Caudovirales sp. ctCpR1</name>
    <dbReference type="NCBI Taxonomy" id="2825760"/>
    <lineage>
        <taxon>Viruses</taxon>
        <taxon>Duplodnaviria</taxon>
        <taxon>Heunggongvirae</taxon>
        <taxon>Uroviricota</taxon>
        <taxon>Caudoviricetes</taxon>
    </lineage>
</organism>
<reference evidence="1" key="1">
    <citation type="journal article" date="2021" name="Proc. Natl. Acad. Sci. U.S.A.">
        <title>A Catalog of Tens of Thousands of Viruses from Human Metagenomes Reveals Hidden Associations with Chronic Diseases.</title>
        <authorList>
            <person name="Tisza M.J."/>
            <person name="Buck C.B."/>
        </authorList>
    </citation>
    <scope>NUCLEOTIDE SEQUENCE</scope>
    <source>
        <strain evidence="1">CtCpR1</strain>
    </source>
</reference>
<evidence type="ECO:0000313" key="1">
    <source>
        <dbReference type="EMBL" id="DAG03202.1"/>
    </source>
</evidence>
<sequence>MPKVKKDYYETGVAMMDFFRSVLWTKQKCRIVIDYDPAKEMVEIEKTIIESDEPGSLPESQKDQ</sequence>
<accession>A0A8S5V8V4</accession>
<protein>
    <submittedName>
        <fullName evidence="1">Uncharacterized protein</fullName>
    </submittedName>
</protein>
<name>A0A8S5V8V4_9CAUD</name>
<dbReference type="EMBL" id="BK016224">
    <property type="protein sequence ID" value="DAG03202.1"/>
    <property type="molecule type" value="Genomic_DNA"/>
</dbReference>
<proteinExistence type="predicted"/>